<feature type="transmembrane region" description="Helical" evidence="6">
    <location>
        <begin position="469"/>
        <end position="492"/>
    </location>
</feature>
<evidence type="ECO:0000256" key="1">
    <source>
        <dbReference type="ARBA" id="ARBA00004141"/>
    </source>
</evidence>
<evidence type="ECO:0000256" key="4">
    <source>
        <dbReference type="ARBA" id="ARBA00022989"/>
    </source>
</evidence>
<dbReference type="PANTHER" id="PTHR43243">
    <property type="entry name" value="INNER MEMBRANE TRANSPORTER YGJI-RELATED"/>
    <property type="match status" value="1"/>
</dbReference>
<dbReference type="GO" id="GO:0015171">
    <property type="term" value="F:amino acid transmembrane transporter activity"/>
    <property type="evidence" value="ECO:0007669"/>
    <property type="project" value="TreeGrafter"/>
</dbReference>
<evidence type="ECO:0000256" key="5">
    <source>
        <dbReference type="ARBA" id="ARBA00023136"/>
    </source>
</evidence>
<organism evidence="7 8">
    <name type="scientific">Terriglobus roseus</name>
    <dbReference type="NCBI Taxonomy" id="392734"/>
    <lineage>
        <taxon>Bacteria</taxon>
        <taxon>Pseudomonadati</taxon>
        <taxon>Acidobacteriota</taxon>
        <taxon>Terriglobia</taxon>
        <taxon>Terriglobales</taxon>
        <taxon>Acidobacteriaceae</taxon>
        <taxon>Terriglobus</taxon>
    </lineage>
</organism>
<feature type="transmembrane region" description="Helical" evidence="6">
    <location>
        <begin position="308"/>
        <end position="333"/>
    </location>
</feature>
<dbReference type="InterPro" id="IPR002293">
    <property type="entry name" value="AA/rel_permease1"/>
</dbReference>
<keyword evidence="8" id="KW-1185">Reference proteome</keyword>
<feature type="transmembrane region" description="Helical" evidence="6">
    <location>
        <begin position="440"/>
        <end position="457"/>
    </location>
</feature>
<feature type="transmembrane region" description="Helical" evidence="6">
    <location>
        <begin position="410"/>
        <end position="428"/>
    </location>
</feature>
<feature type="transmembrane region" description="Helical" evidence="6">
    <location>
        <begin position="96"/>
        <end position="116"/>
    </location>
</feature>
<proteinExistence type="predicted"/>
<evidence type="ECO:0000313" key="8">
    <source>
        <dbReference type="Proteomes" id="UP000182427"/>
    </source>
</evidence>
<feature type="transmembrane region" description="Helical" evidence="6">
    <location>
        <begin position="498"/>
        <end position="514"/>
    </location>
</feature>
<feature type="transmembrane region" description="Helical" evidence="6">
    <location>
        <begin position="128"/>
        <end position="149"/>
    </location>
</feature>
<keyword evidence="4 6" id="KW-1133">Transmembrane helix</keyword>
<feature type="transmembrane region" description="Helical" evidence="6">
    <location>
        <begin position="237"/>
        <end position="257"/>
    </location>
</feature>
<evidence type="ECO:0000256" key="3">
    <source>
        <dbReference type="ARBA" id="ARBA00022692"/>
    </source>
</evidence>
<feature type="transmembrane region" description="Helical" evidence="6">
    <location>
        <begin position="360"/>
        <end position="389"/>
    </location>
</feature>
<gene>
    <name evidence="7" type="ORF">SAMN05444167_2635</name>
</gene>
<dbReference type="GO" id="GO:0016020">
    <property type="term" value="C:membrane"/>
    <property type="evidence" value="ECO:0007669"/>
    <property type="project" value="UniProtKB-SubCell"/>
</dbReference>
<keyword evidence="5 6" id="KW-0472">Membrane</keyword>
<reference evidence="7 8" key="1">
    <citation type="submission" date="2016-10" db="EMBL/GenBank/DDBJ databases">
        <authorList>
            <person name="de Groot N.N."/>
        </authorList>
    </citation>
    <scope>NUCLEOTIDE SEQUENCE [LARGE SCALE GENOMIC DNA]</scope>
    <source>
        <strain evidence="7 8">GAS232</strain>
    </source>
</reference>
<evidence type="ECO:0000313" key="7">
    <source>
        <dbReference type="EMBL" id="SDF53283.1"/>
    </source>
</evidence>
<dbReference type="Gene3D" id="1.20.1740.10">
    <property type="entry name" value="Amino acid/polyamine transporter I"/>
    <property type="match status" value="1"/>
</dbReference>
<keyword evidence="3 6" id="KW-0812">Transmembrane</keyword>
<dbReference type="PANTHER" id="PTHR43243:SF4">
    <property type="entry name" value="CATIONIC AMINO ACID TRANSPORTER 4"/>
    <property type="match status" value="1"/>
</dbReference>
<feature type="transmembrane region" description="Helical" evidence="6">
    <location>
        <begin position="269"/>
        <end position="287"/>
    </location>
</feature>
<dbReference type="Proteomes" id="UP000182427">
    <property type="component" value="Chromosome I"/>
</dbReference>
<comment type="subcellular location">
    <subcellularLocation>
        <location evidence="1">Membrane</location>
        <topology evidence="1">Multi-pass membrane protein</topology>
    </subcellularLocation>
</comment>
<protein>
    <submittedName>
        <fullName evidence="7">Amino acid/polyamine/organocation transporter, APC superfamily</fullName>
    </submittedName>
</protein>
<sequence>MQPRDTTLPRQIFATKSIDKLIDESERPETALKKSLGPVSLTALGIGAVIGSGIFTVIGTAIAGNPATTATFWDSPVIDFLLHHGAVAGRPGAGPALAISMILVAIVCAFTGLCYAELSSMIPIAGSAYTYTYATLGELIAWIIGWDLILEYAFSNMSVSVGFAAHVVDLLDWMGFHFHPKWLSPAYLPLGLQDLQGHDIYKAGWHFGFNIPAFLIVIILTMILVRGIRESAKTNNIMVLVKIAAILIFIFAGISFIHPGNYHPFSPNGWPGVLAGGSIIFFTYIGFDSVSTASEECKQPQRDVPIGIIATLIVCTILYIGVALVLTGMVPWFSVAGDAAPVVNALKRLSTDTHSTKLHIVRLIVLLGALVGMISSILVFQLGQARVWFAMSRDRLLPDIFSKVHPRYRTPAFATWVAGILVAIPAGLFDVGTLAELSNIGTLFAFVLVSIGVVVLRRRQPERYRGFRVPGGPVIPILSVLFCVLLMTGLPIRTWERFFVWLVIGLFVYFFYSRKRSEFADLQG</sequence>
<dbReference type="Pfam" id="PF13520">
    <property type="entry name" value="AA_permease_2"/>
    <property type="match status" value="1"/>
</dbReference>
<name>A0A1G7LV08_9BACT</name>
<keyword evidence="2" id="KW-0813">Transport</keyword>
<dbReference type="PIRSF" id="PIRSF006060">
    <property type="entry name" value="AA_transporter"/>
    <property type="match status" value="1"/>
</dbReference>
<dbReference type="AlphaFoldDB" id="A0A1G7LV08"/>
<dbReference type="EMBL" id="LT629690">
    <property type="protein sequence ID" value="SDF53283.1"/>
    <property type="molecule type" value="Genomic_DNA"/>
</dbReference>
<feature type="transmembrane region" description="Helical" evidence="6">
    <location>
        <begin position="41"/>
        <end position="63"/>
    </location>
</feature>
<evidence type="ECO:0000256" key="2">
    <source>
        <dbReference type="ARBA" id="ARBA00022448"/>
    </source>
</evidence>
<dbReference type="OrthoDB" id="9762947at2"/>
<accession>A0A1G7LV08</accession>
<evidence type="ECO:0000256" key="6">
    <source>
        <dbReference type="SAM" id="Phobius"/>
    </source>
</evidence>
<feature type="transmembrane region" description="Helical" evidence="6">
    <location>
        <begin position="205"/>
        <end position="225"/>
    </location>
</feature>